<dbReference type="AlphaFoldDB" id="A0A7U7ZU32"/>
<protein>
    <submittedName>
        <fullName evidence="7">RNA-binding S4 domain-containing protein</fullName>
    </submittedName>
</protein>
<comment type="caution">
    <text evidence="7">The sequence shown here is derived from an EMBL/GenBank/DDBJ whole genome shotgun (WGS) entry which is preliminary data.</text>
</comment>
<dbReference type="InterPro" id="IPR025490">
    <property type="entry name" value="RqcP"/>
</dbReference>
<dbReference type="GO" id="GO:0000049">
    <property type="term" value="F:tRNA binding"/>
    <property type="evidence" value="ECO:0007669"/>
    <property type="project" value="UniProtKB-KW"/>
</dbReference>
<keyword evidence="3 5" id="KW-0694">RNA-binding</keyword>
<sequence>MRIDKFLNTVNITKRRAISEDMCKSGVISINDKLAKPSKEVKVGDKITIKFLAREVSYMVISLPTLKTIPKSEQEKYVKEI</sequence>
<evidence type="ECO:0000256" key="5">
    <source>
        <dbReference type="PROSITE-ProRule" id="PRU00182"/>
    </source>
</evidence>
<dbReference type="GO" id="GO:0006412">
    <property type="term" value="P:translation"/>
    <property type="evidence" value="ECO:0007669"/>
    <property type="project" value="UniProtKB-KW"/>
</dbReference>
<dbReference type="RefSeq" id="WP_065844083.1">
    <property type="nucleotide sequence ID" value="NZ_AABUZP020000005.1"/>
</dbReference>
<proteinExistence type="predicted"/>
<name>A0A7U7ZU32_CAMFE</name>
<dbReference type="Pfam" id="PF01479">
    <property type="entry name" value="S4"/>
    <property type="match status" value="1"/>
</dbReference>
<evidence type="ECO:0000256" key="2">
    <source>
        <dbReference type="ARBA" id="ARBA00022730"/>
    </source>
</evidence>
<keyword evidence="2" id="KW-0699">rRNA-binding</keyword>
<dbReference type="PIRSF" id="PIRSF038881">
    <property type="entry name" value="RNAbp_HP1423"/>
    <property type="match status" value="1"/>
</dbReference>
<keyword evidence="4" id="KW-0648">Protein biosynthesis</keyword>
<gene>
    <name evidence="7" type="ORF">BVH53_04365</name>
</gene>
<dbReference type="GO" id="GO:0019843">
    <property type="term" value="F:rRNA binding"/>
    <property type="evidence" value="ECO:0007669"/>
    <property type="project" value="UniProtKB-KW"/>
</dbReference>
<feature type="domain" description="RNA-binding S4" evidence="6">
    <location>
        <begin position="1"/>
        <end position="61"/>
    </location>
</feature>
<reference evidence="7 8" key="1">
    <citation type="submission" date="2018-05" db="EMBL/GenBank/DDBJ databases">
        <authorList>
            <consortium name="PulseNet: The National Subtyping Network for Foodborne Disease Surveillance"/>
            <person name="Tarr C.L."/>
            <person name="Trees E."/>
            <person name="Katz L.S."/>
            <person name="Carleton-Romer H.A."/>
            <person name="Stroika S."/>
            <person name="Kucerova Z."/>
            <person name="Roache K.F."/>
            <person name="Sabol A.L."/>
            <person name="Besser J."/>
            <person name="Gerner-Smidt P."/>
        </authorList>
    </citation>
    <scope>NUCLEOTIDE SEQUENCE [LARGE SCALE GENOMIC DNA]</scope>
    <source>
        <strain evidence="7 8">2016D-0221</strain>
    </source>
</reference>
<dbReference type="InterPro" id="IPR002942">
    <property type="entry name" value="S4_RNA-bd"/>
</dbReference>
<evidence type="ECO:0000259" key="6">
    <source>
        <dbReference type="SMART" id="SM00363"/>
    </source>
</evidence>
<dbReference type="CDD" id="cd00165">
    <property type="entry name" value="S4"/>
    <property type="match status" value="1"/>
</dbReference>
<organism evidence="7 8">
    <name type="scientific">Campylobacter fetus</name>
    <dbReference type="NCBI Taxonomy" id="196"/>
    <lineage>
        <taxon>Bacteria</taxon>
        <taxon>Pseudomonadati</taxon>
        <taxon>Campylobacterota</taxon>
        <taxon>Epsilonproteobacteria</taxon>
        <taxon>Campylobacterales</taxon>
        <taxon>Campylobacteraceae</taxon>
        <taxon>Campylobacter</taxon>
    </lineage>
</organism>
<evidence type="ECO:0000256" key="1">
    <source>
        <dbReference type="ARBA" id="ARBA00022555"/>
    </source>
</evidence>
<evidence type="ECO:0000313" key="8">
    <source>
        <dbReference type="Proteomes" id="UP000557842"/>
    </source>
</evidence>
<dbReference type="EMBL" id="AABQDW010000006">
    <property type="protein sequence ID" value="EAI5407930.1"/>
    <property type="molecule type" value="Genomic_DNA"/>
</dbReference>
<dbReference type="PROSITE" id="PS50889">
    <property type="entry name" value="S4"/>
    <property type="match status" value="1"/>
</dbReference>
<dbReference type="InterPro" id="IPR036986">
    <property type="entry name" value="S4_RNA-bd_sf"/>
</dbReference>
<evidence type="ECO:0000256" key="3">
    <source>
        <dbReference type="ARBA" id="ARBA00022884"/>
    </source>
</evidence>
<keyword evidence="1" id="KW-0820">tRNA-binding</keyword>
<evidence type="ECO:0000313" key="7">
    <source>
        <dbReference type="EMBL" id="EAI5407930.1"/>
    </source>
</evidence>
<dbReference type="SMART" id="SM00363">
    <property type="entry name" value="S4"/>
    <property type="match status" value="1"/>
</dbReference>
<dbReference type="SUPFAM" id="SSF55174">
    <property type="entry name" value="Alpha-L RNA-binding motif"/>
    <property type="match status" value="1"/>
</dbReference>
<dbReference type="Gene3D" id="3.10.290.10">
    <property type="entry name" value="RNA-binding S4 domain"/>
    <property type="match status" value="1"/>
</dbReference>
<evidence type="ECO:0000256" key="4">
    <source>
        <dbReference type="ARBA" id="ARBA00022917"/>
    </source>
</evidence>
<accession>A0A7U7ZU32</accession>
<dbReference type="Proteomes" id="UP000557842">
    <property type="component" value="Unassembled WGS sequence"/>
</dbReference>